<dbReference type="Pfam" id="PF12802">
    <property type="entry name" value="MarR_2"/>
    <property type="match status" value="1"/>
</dbReference>
<dbReference type="PANTHER" id="PTHR33164:SF104">
    <property type="entry name" value="TRANSCRIPTIONAL REGULATORY PROTEIN"/>
    <property type="match status" value="1"/>
</dbReference>
<sequence>MGPEEKTLELLERLARAERALLARRAYALGLSATQAGVVLELRGRTLSPGALAEALNLAPPTLTDALHALKAKGLLVEEEDPGDRRRKRLQLTPKGEGVAEALRPYRAPLEGALRGVPDLEGLWTGLAHLAAGLIAQGVMAETGLCLTCRHLVREGRGYRCALLGVPLAPLELRLACPDHAPQVG</sequence>
<dbReference type="Gene3D" id="1.10.10.10">
    <property type="entry name" value="Winged helix-like DNA-binding domain superfamily/Winged helix DNA-binding domain"/>
    <property type="match status" value="1"/>
</dbReference>
<dbReference type="GO" id="GO:0003700">
    <property type="term" value="F:DNA-binding transcription factor activity"/>
    <property type="evidence" value="ECO:0007669"/>
    <property type="project" value="InterPro"/>
</dbReference>
<feature type="domain" description="HTH marR-type" evidence="1">
    <location>
        <begin position="4"/>
        <end position="132"/>
    </location>
</feature>
<dbReference type="HOGENOM" id="CLU_089893_2_0_0"/>
<name>K7QWP8_THEOS</name>
<geneLocation type="plasmid" evidence="2 3">
    <name>pTHEOS01</name>
</geneLocation>
<dbReference type="PROSITE" id="PS50995">
    <property type="entry name" value="HTH_MARR_2"/>
    <property type="match status" value="1"/>
</dbReference>
<dbReference type="EMBL" id="CP003250">
    <property type="protein sequence ID" value="AFV77236.1"/>
    <property type="molecule type" value="Genomic_DNA"/>
</dbReference>
<dbReference type="AlphaFoldDB" id="K7QWP8"/>
<dbReference type="RefSeq" id="WP_015065234.1">
    <property type="nucleotide sequence ID" value="NC_019387.1"/>
</dbReference>
<dbReference type="SUPFAM" id="SSF46785">
    <property type="entry name" value="Winged helix' DNA-binding domain"/>
    <property type="match status" value="1"/>
</dbReference>
<accession>K7QWP8</accession>
<dbReference type="InterPro" id="IPR000835">
    <property type="entry name" value="HTH_MarR-typ"/>
</dbReference>
<dbReference type="PANTHER" id="PTHR33164">
    <property type="entry name" value="TRANSCRIPTIONAL REGULATOR, MARR FAMILY"/>
    <property type="match status" value="1"/>
</dbReference>
<evidence type="ECO:0000313" key="3">
    <source>
        <dbReference type="Proteomes" id="UP000000211"/>
    </source>
</evidence>
<proteinExistence type="predicted"/>
<dbReference type="SMART" id="SM00347">
    <property type="entry name" value="HTH_MARR"/>
    <property type="match status" value="1"/>
</dbReference>
<dbReference type="InterPro" id="IPR036388">
    <property type="entry name" value="WH-like_DNA-bd_sf"/>
</dbReference>
<gene>
    <name evidence="2" type="ORF">Theos_2245</name>
</gene>
<keyword evidence="3" id="KW-1185">Reference proteome</keyword>
<dbReference type="Proteomes" id="UP000000211">
    <property type="component" value="Plasmid pTHEOS01"/>
</dbReference>
<evidence type="ECO:0000259" key="1">
    <source>
        <dbReference type="PROSITE" id="PS50995"/>
    </source>
</evidence>
<keyword evidence="2" id="KW-0614">Plasmid</keyword>
<organism evidence="2 3">
    <name type="scientific">Thermus oshimai JL-2</name>
    <dbReference type="NCBI Taxonomy" id="751945"/>
    <lineage>
        <taxon>Bacteria</taxon>
        <taxon>Thermotogati</taxon>
        <taxon>Deinococcota</taxon>
        <taxon>Deinococci</taxon>
        <taxon>Thermales</taxon>
        <taxon>Thermaceae</taxon>
        <taxon>Thermus</taxon>
    </lineage>
</organism>
<evidence type="ECO:0000313" key="2">
    <source>
        <dbReference type="EMBL" id="AFV77236.1"/>
    </source>
</evidence>
<dbReference type="GO" id="GO:0006950">
    <property type="term" value="P:response to stress"/>
    <property type="evidence" value="ECO:0007669"/>
    <property type="project" value="TreeGrafter"/>
</dbReference>
<dbReference type="InterPro" id="IPR039422">
    <property type="entry name" value="MarR/SlyA-like"/>
</dbReference>
<protein>
    <submittedName>
        <fullName evidence="2">Transcriptional regulator</fullName>
    </submittedName>
</protein>
<dbReference type="OrthoDB" id="5522755at2"/>
<dbReference type="PATRIC" id="fig|751945.3.peg.2183"/>
<dbReference type="KEGG" id="tos:Theos_2245"/>
<dbReference type="PRINTS" id="PR00598">
    <property type="entry name" value="HTHMARR"/>
</dbReference>
<dbReference type="InterPro" id="IPR036390">
    <property type="entry name" value="WH_DNA-bd_sf"/>
</dbReference>
<reference evidence="2 3" key="1">
    <citation type="journal article" date="2013" name="Genome Announc.">
        <title>Whole Genome Sequencing of Thermus oshimai JL-2 and Thermus thermophilus JL-18, Incomplete Denitrifiers from the United States Great Basin.</title>
        <authorList>
            <person name="Murugapiran S.K."/>
            <person name="Huntemann M."/>
            <person name="Wei C.L."/>
            <person name="Han J."/>
            <person name="Detter J.C."/>
            <person name="Han C.S."/>
            <person name="Erkkila T.H."/>
            <person name="Teshima H."/>
            <person name="Chen A."/>
            <person name="Kyrpides N."/>
            <person name="Mavrommatis K."/>
            <person name="Markowitz V."/>
            <person name="Szeto E."/>
            <person name="Ivanova N."/>
            <person name="Pagani I."/>
            <person name="Lam J."/>
            <person name="McDonald A.I."/>
            <person name="Dodsworth J.A."/>
            <person name="Pati A."/>
            <person name="Goodwin L."/>
            <person name="Peters L."/>
            <person name="Pitluck S."/>
            <person name="Woyke T."/>
            <person name="Hedlund B.P."/>
        </authorList>
    </citation>
    <scope>NUCLEOTIDE SEQUENCE</scope>
    <source>
        <strain evidence="2 3">JL-2</strain>
        <plasmid evidence="2">pTHEOS01</plasmid>
    </source>
</reference>